<dbReference type="Proteomes" id="UP000501053">
    <property type="component" value="Chromosome"/>
</dbReference>
<evidence type="ECO:0000313" key="1">
    <source>
        <dbReference type="EMBL" id="BCB72311.1"/>
    </source>
</evidence>
<accession>A0A6F8XD44</accession>
<protein>
    <submittedName>
        <fullName evidence="1">Uncharacterized protein</fullName>
    </submittedName>
</protein>
<name>A0A6F8XD44_9GAMM</name>
<sequence>MLYGKINLTIRHARLMQQPYEWPSVGQCDQSVRGWYGNNTGSEHNGLGGALATGHADDDADG</sequence>
<evidence type="ECO:0000313" key="2">
    <source>
        <dbReference type="Proteomes" id="UP000501053"/>
    </source>
</evidence>
<organism evidence="1 2">
    <name type="scientific">Vreelandella aquamarina</name>
    <dbReference type="NCBI Taxonomy" id="77097"/>
    <lineage>
        <taxon>Bacteria</taxon>
        <taxon>Pseudomonadati</taxon>
        <taxon>Pseudomonadota</taxon>
        <taxon>Gammaproteobacteria</taxon>
        <taxon>Oceanospirillales</taxon>
        <taxon>Halomonadaceae</taxon>
        <taxon>Vreelandella</taxon>
    </lineage>
</organism>
<keyword evidence="2" id="KW-1185">Reference proteome</keyword>
<gene>
    <name evidence="1" type="ORF">HMEPL2_26620</name>
</gene>
<proteinExistence type="predicted"/>
<dbReference type="EMBL" id="AP022869">
    <property type="protein sequence ID" value="BCB72311.1"/>
    <property type="molecule type" value="Genomic_DNA"/>
</dbReference>
<dbReference type="AlphaFoldDB" id="A0A6F8XD44"/>
<reference evidence="1 2" key="1">
    <citation type="submission" date="2020-03" db="EMBL/GenBank/DDBJ databases">
        <title>Complete Genome Sequence of Halomonas meridiana strain Eplume2, isolated from hydrothermal-plume in the north east Pacific Ocean.</title>
        <authorList>
            <person name="Kurihara Y."/>
            <person name="Kawai S."/>
            <person name="Sakai A."/>
            <person name="Galipon J."/>
            <person name="Arakawa K."/>
        </authorList>
    </citation>
    <scope>NUCLEOTIDE SEQUENCE [LARGE SCALE GENOMIC DNA]</scope>
    <source>
        <strain evidence="1 2">Eplume2</strain>
    </source>
</reference>